<sequence>MSLFQGLERGIAAPGRNHRREVYPGSVYGLKEPPQEETVEIIRMSEVDTQTVEWLWEPYIPLGK</sequence>
<evidence type="ECO:0000313" key="1">
    <source>
        <dbReference type="EMBL" id="EKC45496.1"/>
    </source>
</evidence>
<gene>
    <name evidence="1" type="ORF">OBE_16844</name>
</gene>
<dbReference type="EMBL" id="AJWZ01011372">
    <property type="protein sequence ID" value="EKC45496.1"/>
    <property type="molecule type" value="Genomic_DNA"/>
</dbReference>
<protein>
    <submittedName>
        <fullName evidence="1">Uncharacterized protein</fullName>
    </submittedName>
</protein>
<name>K1SDL7_9ZZZZ</name>
<reference evidence="1" key="1">
    <citation type="journal article" date="2013" name="Environ. Microbiol.">
        <title>Microbiota from the distal guts of lean and obese adolescents exhibit partial functional redundancy besides clear differences in community structure.</title>
        <authorList>
            <person name="Ferrer M."/>
            <person name="Ruiz A."/>
            <person name="Lanza F."/>
            <person name="Haange S.B."/>
            <person name="Oberbach A."/>
            <person name="Till H."/>
            <person name="Bargiela R."/>
            <person name="Campoy C."/>
            <person name="Segura M.T."/>
            <person name="Richter M."/>
            <person name="von Bergen M."/>
            <person name="Seifert J."/>
            <person name="Suarez A."/>
        </authorList>
    </citation>
    <scope>NUCLEOTIDE SEQUENCE</scope>
</reference>
<comment type="caution">
    <text evidence="1">The sequence shown here is derived from an EMBL/GenBank/DDBJ whole genome shotgun (WGS) entry which is preliminary data.</text>
</comment>
<proteinExistence type="predicted"/>
<accession>K1SDL7</accession>
<organism evidence="1">
    <name type="scientific">human gut metagenome</name>
    <dbReference type="NCBI Taxonomy" id="408170"/>
    <lineage>
        <taxon>unclassified sequences</taxon>
        <taxon>metagenomes</taxon>
        <taxon>organismal metagenomes</taxon>
    </lineage>
</organism>
<dbReference type="AlphaFoldDB" id="K1SDL7"/>